<dbReference type="Proteomes" id="UP000593573">
    <property type="component" value="Unassembled WGS sequence"/>
</dbReference>
<organism evidence="1 2">
    <name type="scientific">Gossypium klotzschianum</name>
    <dbReference type="NCBI Taxonomy" id="34286"/>
    <lineage>
        <taxon>Eukaryota</taxon>
        <taxon>Viridiplantae</taxon>
        <taxon>Streptophyta</taxon>
        <taxon>Embryophyta</taxon>
        <taxon>Tracheophyta</taxon>
        <taxon>Spermatophyta</taxon>
        <taxon>Magnoliopsida</taxon>
        <taxon>eudicotyledons</taxon>
        <taxon>Gunneridae</taxon>
        <taxon>Pentapetalae</taxon>
        <taxon>rosids</taxon>
        <taxon>malvids</taxon>
        <taxon>Malvales</taxon>
        <taxon>Malvaceae</taxon>
        <taxon>Malvoideae</taxon>
        <taxon>Gossypium</taxon>
    </lineage>
</organism>
<sequence>MLLLRLTVRKESTCFHMEKKFVIVGKLPLNSIT</sequence>
<gene>
    <name evidence="1" type="ORF">Goklo_023839</name>
</gene>
<reference evidence="1 2" key="1">
    <citation type="journal article" date="2019" name="Genome Biol. Evol.">
        <title>Insights into the evolution of the New World diploid cottons (Gossypium, subgenus Houzingenia) based on genome sequencing.</title>
        <authorList>
            <person name="Grover C.E."/>
            <person name="Arick M.A. 2nd"/>
            <person name="Thrash A."/>
            <person name="Conover J.L."/>
            <person name="Sanders W.S."/>
            <person name="Peterson D.G."/>
            <person name="Frelichowski J.E."/>
            <person name="Scheffler J.A."/>
            <person name="Scheffler B.E."/>
            <person name="Wendel J.F."/>
        </authorList>
    </citation>
    <scope>NUCLEOTIDE SEQUENCE [LARGE SCALE GENOMIC DNA]</scope>
    <source>
        <strain evidence="1">57</strain>
        <tissue evidence="1">Leaf</tissue>
    </source>
</reference>
<protein>
    <submittedName>
        <fullName evidence="1">Uncharacterized protein</fullName>
    </submittedName>
</protein>
<comment type="caution">
    <text evidence="1">The sequence shown here is derived from an EMBL/GenBank/DDBJ whole genome shotgun (WGS) entry which is preliminary data.</text>
</comment>
<keyword evidence="2" id="KW-1185">Reference proteome</keyword>
<evidence type="ECO:0000313" key="2">
    <source>
        <dbReference type="Proteomes" id="UP000593573"/>
    </source>
</evidence>
<evidence type="ECO:0000313" key="1">
    <source>
        <dbReference type="EMBL" id="MBA0671455.1"/>
    </source>
</evidence>
<dbReference type="EMBL" id="JABFAB010240873">
    <property type="protein sequence ID" value="MBA0671455.1"/>
    <property type="molecule type" value="Genomic_DNA"/>
</dbReference>
<dbReference type="AlphaFoldDB" id="A0A7J8W8Q7"/>
<name>A0A7J8W8Q7_9ROSI</name>
<accession>A0A7J8W8Q7</accession>
<proteinExistence type="predicted"/>